<name>A0A4Q7WYI3_9ACTN</name>
<gene>
    <name evidence="1" type="ORF">EV645_3108</name>
</gene>
<reference evidence="1 2" key="1">
    <citation type="journal article" date="2015" name="Stand. Genomic Sci.">
        <title>Genomic Encyclopedia of Bacterial and Archaeal Type Strains, Phase III: the genomes of soil and plant-associated and newly described type strains.</title>
        <authorList>
            <person name="Whitman W.B."/>
            <person name="Woyke T."/>
            <person name="Klenk H.P."/>
            <person name="Zhou Y."/>
            <person name="Lilburn T.G."/>
            <person name="Beck B.J."/>
            <person name="De Vos P."/>
            <person name="Vandamme P."/>
            <person name="Eisen J.A."/>
            <person name="Garrity G."/>
            <person name="Hugenholtz P."/>
            <person name="Kyrpides N.C."/>
        </authorList>
    </citation>
    <scope>NUCLEOTIDE SEQUENCE [LARGE SCALE GENOMIC DNA]</scope>
    <source>
        <strain evidence="1 2">VKM Ac-2540</strain>
    </source>
</reference>
<comment type="caution">
    <text evidence="1">The sequence shown here is derived from an EMBL/GenBank/DDBJ whole genome shotgun (WGS) entry which is preliminary data.</text>
</comment>
<sequence length="98" mass="10514">MGVSGGRARETAWTGRDPAGTRAFDWLDAFLPIGDAGTDCSLIVDLREGISEMLADVADSLTLGQPALQDHGRRMHAATPFPVHPPDPVFAWASRGWV</sequence>
<dbReference type="AlphaFoldDB" id="A0A4Q7WYI3"/>
<protein>
    <submittedName>
        <fullName evidence="1">Uncharacterized protein</fullName>
    </submittedName>
</protein>
<dbReference type="EMBL" id="SHKR01000012">
    <property type="protein sequence ID" value="RZU15570.1"/>
    <property type="molecule type" value="Genomic_DNA"/>
</dbReference>
<organism evidence="1 2">
    <name type="scientific">Kribbella rubisoli</name>
    <dbReference type="NCBI Taxonomy" id="3075929"/>
    <lineage>
        <taxon>Bacteria</taxon>
        <taxon>Bacillati</taxon>
        <taxon>Actinomycetota</taxon>
        <taxon>Actinomycetes</taxon>
        <taxon>Propionibacteriales</taxon>
        <taxon>Kribbellaceae</taxon>
        <taxon>Kribbella</taxon>
    </lineage>
</organism>
<dbReference type="Proteomes" id="UP000292027">
    <property type="component" value="Unassembled WGS sequence"/>
</dbReference>
<dbReference type="RefSeq" id="WP_130444246.1">
    <property type="nucleotide sequence ID" value="NZ_SHKR01000012.1"/>
</dbReference>
<accession>A0A4Q7WYI3</accession>
<proteinExistence type="predicted"/>
<evidence type="ECO:0000313" key="2">
    <source>
        <dbReference type="Proteomes" id="UP000292027"/>
    </source>
</evidence>
<evidence type="ECO:0000313" key="1">
    <source>
        <dbReference type="EMBL" id="RZU15570.1"/>
    </source>
</evidence>
<dbReference type="OrthoDB" id="3287229at2"/>
<keyword evidence="2" id="KW-1185">Reference proteome</keyword>